<gene>
    <name evidence="14" type="ORF">AAP_00642</name>
</gene>
<dbReference type="Pfam" id="PF20653">
    <property type="entry name" value="COG6_C"/>
    <property type="match status" value="1"/>
</dbReference>
<evidence type="ECO:0000256" key="2">
    <source>
        <dbReference type="ARBA" id="ARBA00011023"/>
    </source>
</evidence>
<dbReference type="PANTHER" id="PTHR21506">
    <property type="entry name" value="COMPONENT OF OLIGOMERIC GOLGI COMPLEX 6"/>
    <property type="match status" value="1"/>
</dbReference>
<name>A0A168CTN9_9EURO</name>
<evidence type="ECO:0000256" key="6">
    <source>
        <dbReference type="ARBA" id="ARBA00023034"/>
    </source>
</evidence>
<evidence type="ECO:0000313" key="15">
    <source>
        <dbReference type="Proteomes" id="UP000242877"/>
    </source>
</evidence>
<dbReference type="GO" id="GO:0000139">
    <property type="term" value="C:Golgi membrane"/>
    <property type="evidence" value="ECO:0007669"/>
    <property type="project" value="UniProtKB-SubCell"/>
</dbReference>
<comment type="function">
    <text evidence="9">Acts as a component of the peripheral membrane COG complex that is involved in intra-Golgi protein trafficking. COG is located at the cis-Golgi, and regulates tethering of retrograde intra-Golgi vesicles and possibly a number of other membrane trafficking events.</text>
</comment>
<protein>
    <recommendedName>
        <fullName evidence="3 10">Conserved oligomeric Golgi complex subunit 6</fullName>
        <shortName evidence="10">COG complex subunit 6</shortName>
    </recommendedName>
    <alternativeName>
        <fullName evidence="8 10">Component of oligomeric Golgi complex 6</fullName>
    </alternativeName>
</protein>
<evidence type="ECO:0000313" key="14">
    <source>
        <dbReference type="EMBL" id="KZZ96999.1"/>
    </source>
</evidence>
<keyword evidence="15" id="KW-1185">Reference proteome</keyword>
<dbReference type="GO" id="GO:0015031">
    <property type="term" value="P:protein transport"/>
    <property type="evidence" value="ECO:0007669"/>
    <property type="project" value="UniProtKB-KW"/>
</dbReference>
<feature type="domain" description="Conserved oligomeric complex COG6 N-terminal" evidence="12">
    <location>
        <begin position="69"/>
        <end position="178"/>
    </location>
</feature>
<dbReference type="EMBL" id="AZGZ01000002">
    <property type="protein sequence ID" value="KZZ96999.1"/>
    <property type="molecule type" value="Genomic_DNA"/>
</dbReference>
<evidence type="ECO:0000256" key="1">
    <source>
        <dbReference type="ARBA" id="ARBA00004395"/>
    </source>
</evidence>
<dbReference type="PANTHER" id="PTHR21506:SF0">
    <property type="entry name" value="CONSERVED OLIGOMERIC GOLGI COMPLEX SUBUNIT 6"/>
    <property type="match status" value="1"/>
</dbReference>
<evidence type="ECO:0000256" key="10">
    <source>
        <dbReference type="RuleBase" id="RU365075"/>
    </source>
</evidence>
<dbReference type="Proteomes" id="UP000242877">
    <property type="component" value="Unassembled WGS sequence"/>
</dbReference>
<proteinExistence type="inferred from homology"/>
<evidence type="ECO:0000256" key="11">
    <source>
        <dbReference type="SAM" id="MobiDB-lite"/>
    </source>
</evidence>
<evidence type="ECO:0000259" key="12">
    <source>
        <dbReference type="Pfam" id="PF06419"/>
    </source>
</evidence>
<evidence type="ECO:0000256" key="5">
    <source>
        <dbReference type="ARBA" id="ARBA00022927"/>
    </source>
</evidence>
<feature type="domain" description="Conserved Oligomeric Golgi complex subunit 6 C-terminal" evidence="13">
    <location>
        <begin position="210"/>
        <end position="729"/>
    </location>
</feature>
<dbReference type="OrthoDB" id="272987at2759"/>
<evidence type="ECO:0000256" key="8">
    <source>
        <dbReference type="ARBA" id="ARBA00031348"/>
    </source>
</evidence>
<dbReference type="VEuPathDB" id="FungiDB:AAP_00642"/>
<evidence type="ECO:0000256" key="4">
    <source>
        <dbReference type="ARBA" id="ARBA00022448"/>
    </source>
</evidence>
<dbReference type="InterPro" id="IPR048369">
    <property type="entry name" value="COG6_C"/>
</dbReference>
<dbReference type="GO" id="GO:0017119">
    <property type="term" value="C:Golgi transport complex"/>
    <property type="evidence" value="ECO:0007669"/>
    <property type="project" value="UniProtKB-UniRule"/>
</dbReference>
<evidence type="ECO:0000256" key="9">
    <source>
        <dbReference type="ARBA" id="ARBA00043873"/>
    </source>
</evidence>
<dbReference type="InterPro" id="IPR010490">
    <property type="entry name" value="COG6"/>
</dbReference>
<accession>A0A168CTN9</accession>
<keyword evidence="7 10" id="KW-0472">Membrane</keyword>
<dbReference type="AlphaFoldDB" id="A0A168CTN9"/>
<comment type="function">
    <text evidence="10">Acts as component of the peripheral membrane COG complex that is involved in intra-Golgi protein trafficking. COG is located at the cis-Golgi, and regulates tethering of retrograde intra-Golgi vesicles and possibly a number of other membrane trafficking events.</text>
</comment>
<comment type="subunit">
    <text evidence="10">Component of the conserved oligomeric Golgi complex.</text>
</comment>
<evidence type="ECO:0000256" key="3">
    <source>
        <dbReference type="ARBA" id="ARBA00020973"/>
    </source>
</evidence>
<dbReference type="GO" id="GO:0006891">
    <property type="term" value="P:intra-Golgi vesicle-mediated transport"/>
    <property type="evidence" value="ECO:0007669"/>
    <property type="project" value="UniProtKB-UniRule"/>
</dbReference>
<keyword evidence="4 10" id="KW-0813">Transport</keyword>
<feature type="region of interest" description="Disordered" evidence="11">
    <location>
        <begin position="1"/>
        <end position="42"/>
    </location>
</feature>
<dbReference type="SMART" id="SM01087">
    <property type="entry name" value="COG6"/>
    <property type="match status" value="1"/>
</dbReference>
<dbReference type="Pfam" id="PF06419">
    <property type="entry name" value="COG6_N"/>
    <property type="match status" value="1"/>
</dbReference>
<comment type="caution">
    <text evidence="14">The sequence shown here is derived from an EMBL/GenBank/DDBJ whole genome shotgun (WGS) entry which is preliminary data.</text>
</comment>
<reference evidence="14 15" key="1">
    <citation type="journal article" date="2016" name="Genome Biol. Evol.">
        <title>Divergent and convergent evolution of fungal pathogenicity.</title>
        <authorList>
            <person name="Shang Y."/>
            <person name="Xiao G."/>
            <person name="Zheng P."/>
            <person name="Cen K."/>
            <person name="Zhan S."/>
            <person name="Wang C."/>
        </authorList>
    </citation>
    <scope>NUCLEOTIDE SEQUENCE [LARGE SCALE GENOMIC DNA]</scope>
    <source>
        <strain evidence="14 15">ARSEF 7405</strain>
    </source>
</reference>
<keyword evidence="5 10" id="KW-0653">Protein transport</keyword>
<comment type="similarity">
    <text evidence="2 10">Belongs to the COG6 family.</text>
</comment>
<comment type="subcellular location">
    <subcellularLocation>
        <location evidence="1 10">Golgi apparatus membrane</location>
        <topology evidence="1 10">Peripheral membrane protein</topology>
    </subcellularLocation>
</comment>
<evidence type="ECO:0000259" key="13">
    <source>
        <dbReference type="Pfam" id="PF20653"/>
    </source>
</evidence>
<keyword evidence="6 10" id="KW-0333">Golgi apparatus</keyword>
<dbReference type="InterPro" id="IPR048368">
    <property type="entry name" value="COG6_N"/>
</dbReference>
<evidence type="ECO:0000256" key="7">
    <source>
        <dbReference type="ARBA" id="ARBA00023136"/>
    </source>
</evidence>
<sequence>MSSSYFSSPADRLHDVTSPGLPDETPASLLSSPNEAPRSSALSNRLNSVLSTSYLDSDIRGTLDIVDGRNIQNTAETRRQLRLSVQKEVIDHNGAIIHDFGQIADQLKRIGTVIGHLNNVCDGMRRDIAIARRETQPVLEEATALNNARHEVAVKENLLKAFNKRFILSDDEVLALNSPAEPVDSRFFSAVIRAKHIHQDCEVLLGAENQQLGLDIMEKTSKSLDAAYQKLYKWTQAEFKRLNLEDPQLGSQVRQALRVLAERPLLFNSCFDTFAESREHILSESFHSALDDAFDSGKADRAAGSQPKPIEFSAHDPLRYIGDILAWVHSAAVSEREALSVLFISDDGELVKGIQAGISHEPWMQLEDASFKQFDWKKALDDLVDRDLSGVTRSLYQRVELVLRGQEACTVLYEVLNLLDFYEHTFTKLVSRDSSLAKVMTQLTTHCLEQFNTLIDDHVAGLSNDTAALEVPDDLSVPDYLSEALSTLSALMKTYNSSYGKEPSHPGGVENKFTPVIKRALDPYVEMIQRSEELMSQNGDDLQKRRLVFRANCVLAIVATIGPYPFASATHMSRFSSMLDDIQVQLLEIQRQFFLKESGLQTLLQDLSPYASDAESPNYDLTNIPNLPAFQPDNLVSVSQQLDSFLPSALVDATDNLKHIGKPSLVKSVTEDAVELFVRDFEFIEDLIVRADDACGISNKTLETEDEEEQNLGLRALFPRTTGEIRVLLS</sequence>
<organism evidence="14 15">
    <name type="scientific">Ascosphaera apis ARSEF 7405</name>
    <dbReference type="NCBI Taxonomy" id="392613"/>
    <lineage>
        <taxon>Eukaryota</taxon>
        <taxon>Fungi</taxon>
        <taxon>Dikarya</taxon>
        <taxon>Ascomycota</taxon>
        <taxon>Pezizomycotina</taxon>
        <taxon>Eurotiomycetes</taxon>
        <taxon>Eurotiomycetidae</taxon>
        <taxon>Onygenales</taxon>
        <taxon>Ascosphaeraceae</taxon>
        <taxon>Ascosphaera</taxon>
    </lineage>
</organism>